<proteinExistence type="predicted"/>
<reference evidence="2 3" key="1">
    <citation type="submission" date="2020-10" db="EMBL/GenBank/DDBJ databases">
        <title>Plant Genome Project.</title>
        <authorList>
            <person name="Zhang R.-G."/>
        </authorList>
    </citation>
    <scope>NUCLEOTIDE SEQUENCE [LARGE SCALE GENOMIC DNA]</scope>
    <source>
        <strain evidence="2">FAFU-HL-1</strain>
        <tissue evidence="2">Leaf</tissue>
    </source>
</reference>
<gene>
    <name evidence="2" type="ORF">SADUNF_Sadunf16G0013900</name>
</gene>
<dbReference type="Proteomes" id="UP000657918">
    <property type="component" value="Chromosome 16"/>
</dbReference>
<evidence type="ECO:0000259" key="1">
    <source>
        <dbReference type="Pfam" id="PF10785"/>
    </source>
</evidence>
<dbReference type="InterPro" id="IPR019721">
    <property type="entry name" value="NADH-UbQ_OxRdtase_su21_N"/>
</dbReference>
<feature type="domain" description="NADH-ubiquinone oxidoreductase 21kDa subunit N-terminal" evidence="1">
    <location>
        <begin position="11"/>
        <end position="89"/>
    </location>
</feature>
<dbReference type="OrthoDB" id="196140at2759"/>
<organism evidence="2 3">
    <name type="scientific">Salix dunnii</name>
    <dbReference type="NCBI Taxonomy" id="1413687"/>
    <lineage>
        <taxon>Eukaryota</taxon>
        <taxon>Viridiplantae</taxon>
        <taxon>Streptophyta</taxon>
        <taxon>Embryophyta</taxon>
        <taxon>Tracheophyta</taxon>
        <taxon>Spermatophyta</taxon>
        <taxon>Magnoliopsida</taxon>
        <taxon>eudicotyledons</taxon>
        <taxon>Gunneridae</taxon>
        <taxon>Pentapetalae</taxon>
        <taxon>rosids</taxon>
        <taxon>fabids</taxon>
        <taxon>Malpighiales</taxon>
        <taxon>Salicaceae</taxon>
        <taxon>Saliceae</taxon>
        <taxon>Salix</taxon>
    </lineage>
</organism>
<evidence type="ECO:0000313" key="2">
    <source>
        <dbReference type="EMBL" id="KAF9664393.1"/>
    </source>
</evidence>
<dbReference type="PANTHER" id="PTHR34062:SF1">
    <property type="entry name" value="NADH-UBIQUINONE OXIDOREDUCTASE 21KDA SUBUNIT N-TERMINAL DOMAIN-CONTAINING PROTEIN"/>
    <property type="match status" value="1"/>
</dbReference>
<keyword evidence="3" id="KW-1185">Reference proteome</keyword>
<comment type="caution">
    <text evidence="2">The sequence shown here is derived from an EMBL/GenBank/DDBJ whole genome shotgun (WGS) entry which is preliminary data.</text>
</comment>
<dbReference type="PANTHER" id="PTHR34062">
    <property type="entry name" value="OXIDOREDUCTASE 21 KDA SUBUNIT, PUTATIVE (AFU_ORTHOLOGUE AFUA_4G04750)-RELATED"/>
    <property type="match status" value="1"/>
</dbReference>
<dbReference type="Pfam" id="PF10785">
    <property type="entry name" value="NADH-u_ox-rdase"/>
    <property type="match status" value="1"/>
</dbReference>
<name>A0A835J6F6_9ROSI</name>
<accession>A0A835J6F6</accession>
<dbReference type="InterPro" id="IPR053229">
    <property type="entry name" value="NADH-Q_oxidrdct_subunit"/>
</dbReference>
<dbReference type="EMBL" id="JADGMS010000016">
    <property type="protein sequence ID" value="KAF9664393.1"/>
    <property type="molecule type" value="Genomic_DNA"/>
</dbReference>
<dbReference type="AlphaFoldDB" id="A0A835J6F6"/>
<evidence type="ECO:0000313" key="3">
    <source>
        <dbReference type="Proteomes" id="UP000657918"/>
    </source>
</evidence>
<protein>
    <recommendedName>
        <fullName evidence="1">NADH-ubiquinone oxidoreductase 21kDa subunit N-terminal domain-containing protein</fullName>
    </recommendedName>
</protein>
<sequence length="285" mass="31839">MNTDITASAKPEYPVIDRNPAFTKVVGNFNTLDYCRFITLTGVSVTVGYLSGIKPGIKGPSMVTGGLIGLMGGFMYAYQNSAGRLMGFFPNEGEILCFINWIKASFCGHFCVSFRLISLGYLRALMRRTESSHLDGLEKMGTDAGLSCFGMPIRICCLIFMSWYEDTKPDGIVLIAQLMVQSFHDLFSLVRHRNFMIEFEMAMIEFAGVVNWKSFVVQLKMLSDLMVYCTSNDIFAVRYCKLVSGGGERSSRVEDLGFKRSFCSADILVDNGLAMSWTVLLSFRH</sequence>